<evidence type="ECO:0000256" key="5">
    <source>
        <dbReference type="ARBA" id="ARBA00022989"/>
    </source>
</evidence>
<feature type="transmembrane region" description="Helical" evidence="7">
    <location>
        <begin position="38"/>
        <end position="56"/>
    </location>
</feature>
<accession>E9SB50</accession>
<feature type="transmembrane region" description="Helical" evidence="7">
    <location>
        <begin position="268"/>
        <end position="286"/>
    </location>
</feature>
<keyword evidence="3" id="KW-1003">Cell membrane</keyword>
<comment type="caution">
    <text evidence="9">The sequence shown here is derived from an EMBL/GenBank/DDBJ whole genome shotgun (WGS) entry which is preliminary data.</text>
</comment>
<dbReference type="SUPFAM" id="SSF103481">
    <property type="entry name" value="Multidrug resistance efflux transporter EmrE"/>
    <property type="match status" value="2"/>
</dbReference>
<evidence type="ECO:0000259" key="8">
    <source>
        <dbReference type="Pfam" id="PF00892"/>
    </source>
</evidence>
<evidence type="ECO:0000256" key="6">
    <source>
        <dbReference type="ARBA" id="ARBA00023136"/>
    </source>
</evidence>
<feature type="transmembrane region" description="Helical" evidence="7">
    <location>
        <begin position="127"/>
        <end position="146"/>
    </location>
</feature>
<feature type="transmembrane region" description="Helical" evidence="7">
    <location>
        <begin position="213"/>
        <end position="232"/>
    </location>
</feature>
<evidence type="ECO:0000256" key="3">
    <source>
        <dbReference type="ARBA" id="ARBA00022475"/>
    </source>
</evidence>
<keyword evidence="10" id="KW-1185">Reference proteome</keyword>
<reference evidence="9 10" key="1">
    <citation type="submission" date="2011-02" db="EMBL/GenBank/DDBJ databases">
        <authorList>
            <person name="Nelson K.E."/>
            <person name="Sutton G."/>
            <person name="Torralba M."/>
            <person name="Durkin S."/>
            <person name="Harkins D."/>
            <person name="Montgomery R."/>
            <person name="Ziemer C."/>
            <person name="Klaassens E."/>
            <person name="Ocuiv P."/>
            <person name="Morrison M."/>
        </authorList>
    </citation>
    <scope>NUCLEOTIDE SEQUENCE [LARGE SCALE GENOMIC DNA]</scope>
    <source>
        <strain evidence="9 10">8</strain>
    </source>
</reference>
<keyword evidence="5 7" id="KW-1133">Transmembrane helix</keyword>
<dbReference type="Proteomes" id="UP000004259">
    <property type="component" value="Unassembled WGS sequence"/>
</dbReference>
<dbReference type="GO" id="GO:0005886">
    <property type="term" value="C:plasma membrane"/>
    <property type="evidence" value="ECO:0007669"/>
    <property type="project" value="UniProtKB-SubCell"/>
</dbReference>
<dbReference type="eggNOG" id="COG0697">
    <property type="taxonomic scope" value="Bacteria"/>
</dbReference>
<dbReference type="OrthoDB" id="9794287at2"/>
<evidence type="ECO:0000313" key="10">
    <source>
        <dbReference type="Proteomes" id="UP000004259"/>
    </source>
</evidence>
<organism evidence="9 10">
    <name type="scientific">Ruminococcus albus 8</name>
    <dbReference type="NCBI Taxonomy" id="246199"/>
    <lineage>
        <taxon>Bacteria</taxon>
        <taxon>Bacillati</taxon>
        <taxon>Bacillota</taxon>
        <taxon>Clostridia</taxon>
        <taxon>Eubacteriales</taxon>
        <taxon>Oscillospiraceae</taxon>
        <taxon>Ruminococcus</taxon>
    </lineage>
</organism>
<keyword evidence="6 7" id="KW-0472">Membrane</keyword>
<evidence type="ECO:0000256" key="2">
    <source>
        <dbReference type="ARBA" id="ARBA00007362"/>
    </source>
</evidence>
<dbReference type="InterPro" id="IPR051258">
    <property type="entry name" value="Diverse_Substrate_Transporter"/>
</dbReference>
<feature type="transmembrane region" description="Helical" evidence="7">
    <location>
        <begin position="244"/>
        <end position="262"/>
    </location>
</feature>
<feature type="domain" description="EamA" evidence="8">
    <location>
        <begin position="7"/>
        <end position="143"/>
    </location>
</feature>
<feature type="transmembrane region" description="Helical" evidence="7">
    <location>
        <begin position="101"/>
        <end position="120"/>
    </location>
</feature>
<dbReference type="PANTHER" id="PTHR42920">
    <property type="entry name" value="OS03G0707200 PROTEIN-RELATED"/>
    <property type="match status" value="1"/>
</dbReference>
<comment type="subcellular location">
    <subcellularLocation>
        <location evidence="1">Cell membrane</location>
        <topology evidence="1">Multi-pass membrane protein</topology>
    </subcellularLocation>
</comment>
<gene>
    <name evidence="9" type="ORF">CUS_4459</name>
</gene>
<dbReference type="Pfam" id="PF00892">
    <property type="entry name" value="EamA"/>
    <property type="match status" value="2"/>
</dbReference>
<proteinExistence type="inferred from homology"/>
<name>E9SB50_RUMAL</name>
<dbReference type="STRING" id="246199.CUS_4459"/>
<dbReference type="AlphaFoldDB" id="E9SB50"/>
<evidence type="ECO:0000313" key="9">
    <source>
        <dbReference type="EMBL" id="EGC03488.1"/>
    </source>
</evidence>
<evidence type="ECO:0000256" key="4">
    <source>
        <dbReference type="ARBA" id="ARBA00022692"/>
    </source>
</evidence>
<dbReference type="InterPro" id="IPR000620">
    <property type="entry name" value="EamA_dom"/>
</dbReference>
<feature type="transmembrane region" description="Helical" evidence="7">
    <location>
        <begin position="152"/>
        <end position="169"/>
    </location>
</feature>
<comment type="similarity">
    <text evidence="2">Belongs to the EamA transporter family.</text>
</comment>
<dbReference type="RefSeq" id="WP_002848688.1">
    <property type="nucleotide sequence ID" value="NZ_ADKM02000065.1"/>
</dbReference>
<dbReference type="PANTHER" id="PTHR42920:SF11">
    <property type="entry name" value="INNER MEMBRANE PROTEIN YTFF"/>
    <property type="match status" value="1"/>
</dbReference>
<feature type="domain" description="EamA" evidence="8">
    <location>
        <begin position="154"/>
        <end position="284"/>
    </location>
</feature>
<feature type="transmembrane region" description="Helical" evidence="7">
    <location>
        <begin position="181"/>
        <end position="201"/>
    </location>
</feature>
<evidence type="ECO:0000256" key="1">
    <source>
        <dbReference type="ARBA" id="ARBA00004651"/>
    </source>
</evidence>
<sequence length="342" mass="36852">MKNKRITAILYAVAAALFYALNVPCSKLLLSNVAPTFMAGFLYIGAGLGVGAMYLFHFKHEASEQRLCRSDLPYTTGMVALDILAPILLMIGIKIGSSANASLLGNFEIAATSVIAFAIFREKISRRLWIALGLVTLSSMILSFGGKGSLEFTAGSLFVLGAAVCWGFENNCTRSISEKSTYQIVTIKGLCSGAGSVIIALVTGEKLPDMRYILPALLLGYVAYGLSIFTYIRAQKELGAAKTSAYYAIAPFIGAFLSFVLLREALSANYLIALVIMAAGTALAAADTLAHRHTHVHCHTFTHTHDGSTHTHTVTHSHDHCHYVSDSRHGHTHSIAELQRLL</sequence>
<protein>
    <submittedName>
        <fullName evidence="9">Putative membrane protein</fullName>
    </submittedName>
</protein>
<keyword evidence="4 7" id="KW-0812">Transmembrane</keyword>
<dbReference type="InterPro" id="IPR037185">
    <property type="entry name" value="EmrE-like"/>
</dbReference>
<feature type="transmembrane region" description="Helical" evidence="7">
    <location>
        <begin position="77"/>
        <end position="95"/>
    </location>
</feature>
<dbReference type="EMBL" id="ADKM02000065">
    <property type="protein sequence ID" value="EGC03488.1"/>
    <property type="molecule type" value="Genomic_DNA"/>
</dbReference>
<evidence type="ECO:0000256" key="7">
    <source>
        <dbReference type="SAM" id="Phobius"/>
    </source>
</evidence>